<feature type="compositionally biased region" description="Basic residues" evidence="1">
    <location>
        <begin position="126"/>
        <end position="138"/>
    </location>
</feature>
<feature type="region of interest" description="Disordered" evidence="1">
    <location>
        <begin position="113"/>
        <end position="232"/>
    </location>
</feature>
<feature type="compositionally biased region" description="Low complexity" evidence="1">
    <location>
        <begin position="75"/>
        <end position="85"/>
    </location>
</feature>
<evidence type="ECO:0000313" key="2">
    <source>
        <dbReference type="EMBL" id="CAA9404233.1"/>
    </source>
</evidence>
<feature type="non-terminal residue" evidence="2">
    <location>
        <position position="1"/>
    </location>
</feature>
<feature type="compositionally biased region" description="Basic and acidic residues" evidence="1">
    <location>
        <begin position="203"/>
        <end position="215"/>
    </location>
</feature>
<name>A0A6J4P922_9BACT</name>
<proteinExistence type="predicted"/>
<dbReference type="AlphaFoldDB" id="A0A6J4P922"/>
<feature type="compositionally biased region" description="Basic residues" evidence="1">
    <location>
        <begin position="21"/>
        <end position="30"/>
    </location>
</feature>
<feature type="compositionally biased region" description="Basic and acidic residues" evidence="1">
    <location>
        <begin position="51"/>
        <end position="74"/>
    </location>
</feature>
<reference evidence="2" key="1">
    <citation type="submission" date="2020-02" db="EMBL/GenBank/DDBJ databases">
        <authorList>
            <person name="Meier V. D."/>
        </authorList>
    </citation>
    <scope>NUCLEOTIDE SEQUENCE</scope>
    <source>
        <strain evidence="2">AVDCRST_MAG64</strain>
    </source>
</reference>
<feature type="region of interest" description="Disordered" evidence="1">
    <location>
        <begin position="1"/>
        <end position="85"/>
    </location>
</feature>
<sequence length="232" mass="25956">QRAHLRVRRRVRPLLQGTGREHRRPARHRLHDPPGHRVVRRRRRARRLHDGRRDGPRPPRLELRDGRPGREGRPEPAAALPEPLLAGRARLPGAAELRQGVRRLHDVLRAQRRHRVHQPDQGPGVHGHRQAGRRHAGQGRRQPVERHRARRQGRRRVHRPHPQGPGDGRGRQAARAEGPGAVPAVQLGGHGRADAVADQTGDLEARPQVGREDRAAAAGRARVPVHGHAGLV</sequence>
<evidence type="ECO:0000256" key="1">
    <source>
        <dbReference type="SAM" id="MobiDB-lite"/>
    </source>
</evidence>
<gene>
    <name evidence="2" type="ORF">AVDCRST_MAG64-1893</name>
</gene>
<protein>
    <submittedName>
        <fullName evidence="2">Uncharacterized protein</fullName>
    </submittedName>
</protein>
<accession>A0A6J4P922</accession>
<feature type="compositionally biased region" description="Basic residues" evidence="1">
    <location>
        <begin position="37"/>
        <end position="50"/>
    </location>
</feature>
<feature type="non-terminal residue" evidence="2">
    <location>
        <position position="232"/>
    </location>
</feature>
<feature type="compositionally biased region" description="Basic residues" evidence="1">
    <location>
        <begin position="147"/>
        <end position="161"/>
    </location>
</feature>
<dbReference type="EMBL" id="CADCUQ010000432">
    <property type="protein sequence ID" value="CAA9404233.1"/>
    <property type="molecule type" value="Genomic_DNA"/>
</dbReference>
<organism evidence="2">
    <name type="scientific">uncultured Phycisphaerae bacterium</name>
    <dbReference type="NCBI Taxonomy" id="904963"/>
    <lineage>
        <taxon>Bacteria</taxon>
        <taxon>Pseudomonadati</taxon>
        <taxon>Planctomycetota</taxon>
        <taxon>Phycisphaerae</taxon>
        <taxon>environmental samples</taxon>
    </lineage>
</organism>
<feature type="compositionally biased region" description="Basic residues" evidence="1">
    <location>
        <begin position="1"/>
        <end position="12"/>
    </location>
</feature>